<reference evidence="1 2" key="3">
    <citation type="submission" date="2022-01" db="EMBL/GenBank/DDBJ databases">
        <authorList>
            <person name="Zhou L.Y."/>
        </authorList>
    </citation>
    <scope>NUCLEOTIDE SEQUENCE [LARGE SCALE GENOMIC DNA]</scope>
    <source>
        <strain evidence="1 2">TLK-CK17</strain>
    </source>
</reference>
<dbReference type="EMBL" id="JAKJPO010000005">
    <property type="protein sequence ID" value="MCF7222109.1"/>
    <property type="molecule type" value="Genomic_DNA"/>
</dbReference>
<reference evidence="2" key="1">
    <citation type="submission" date="2022-01" db="EMBL/GenBank/DDBJ databases">
        <title>Lysobacter chinensis sp. nov., a bacterium isolated from cow dung compost.</title>
        <authorList>
            <person name="Zhou L.Y."/>
        </authorList>
    </citation>
    <scope>NUCLEOTIDE SEQUENCE [LARGE SCALE GENOMIC DNA]</scope>
    <source>
        <strain evidence="2">TLK-CK17</strain>
    </source>
</reference>
<dbReference type="Pfam" id="PF10014">
    <property type="entry name" value="2OG-Fe_Oxy_2"/>
    <property type="match status" value="1"/>
</dbReference>
<evidence type="ECO:0000313" key="2">
    <source>
        <dbReference type="Proteomes" id="UP001430796"/>
    </source>
</evidence>
<organism evidence="1 2">
    <name type="scientific">Marilutibacter chinensis</name>
    <dbReference type="NCBI Taxonomy" id="2912247"/>
    <lineage>
        <taxon>Bacteria</taxon>
        <taxon>Pseudomonadati</taxon>
        <taxon>Pseudomonadota</taxon>
        <taxon>Gammaproteobacteria</taxon>
        <taxon>Lysobacterales</taxon>
        <taxon>Lysobacteraceae</taxon>
        <taxon>Marilutibacter</taxon>
    </lineage>
</organism>
<keyword evidence="1" id="KW-0223">Dioxygenase</keyword>
<keyword evidence="1" id="KW-0560">Oxidoreductase</keyword>
<proteinExistence type="predicted"/>
<dbReference type="InterPro" id="IPR018724">
    <property type="entry name" value="2OG-Fe_dioxygenase"/>
</dbReference>
<accession>A0ABS9HV77</accession>
<gene>
    <name evidence="1" type="ORF">L3V18_09985</name>
</gene>
<keyword evidence="2" id="KW-1185">Reference proteome</keyword>
<protein>
    <submittedName>
        <fullName evidence="1">2OG-Fe dioxygenase family protein</fullName>
    </submittedName>
</protein>
<dbReference type="Proteomes" id="UP001430796">
    <property type="component" value="Unassembled WGS sequence"/>
</dbReference>
<dbReference type="RefSeq" id="WP_237054545.1">
    <property type="nucleotide sequence ID" value="NZ_JAKJPO010000005.1"/>
</dbReference>
<reference evidence="1 2" key="2">
    <citation type="submission" date="2022-01" db="EMBL/GenBank/DDBJ databases">
        <title>Lysobacter chinensis sp. nov., a bacterium isolated from cow dung compost.</title>
        <authorList>
            <person name="Liu Y."/>
        </authorList>
    </citation>
    <scope>NUCLEOTIDE SEQUENCE [LARGE SCALE GENOMIC DNA]</scope>
    <source>
        <strain evidence="1 2">TLK-CK17</strain>
    </source>
</reference>
<name>A0ABS9HV77_9GAMM</name>
<evidence type="ECO:0000313" key="1">
    <source>
        <dbReference type="EMBL" id="MCF7222109.1"/>
    </source>
</evidence>
<dbReference type="Gene3D" id="2.60.120.620">
    <property type="entry name" value="q2cbj1_9rhob like domain"/>
    <property type="match status" value="1"/>
</dbReference>
<sequence>MHEPSDPDPARAARIHDTLMRGQGFDFVEAATMRDWLAGTGPLDDWERFTASWDGLAPDAYLAMHGKHRRRRHAVFSLDGIGAEAPAIRRQPHQPHYQSLDYNPLQGDIERWFEPVEDAVADSHSLRTILRHCQMFFGALAPRVRRWRTEVHQFRIEARAGTPGQPTPEGLHRDGVDYVLVLLIDRRNIASGTTSIHALDGHEIGHFTLTRPFDAALVDDRRVYHGVTAVEALDPARPAHRDVLVVTLRADAPVT</sequence>
<dbReference type="GO" id="GO:0051213">
    <property type="term" value="F:dioxygenase activity"/>
    <property type="evidence" value="ECO:0007669"/>
    <property type="project" value="UniProtKB-KW"/>
</dbReference>
<comment type="caution">
    <text evidence="1">The sequence shown here is derived from an EMBL/GenBank/DDBJ whole genome shotgun (WGS) entry which is preliminary data.</text>
</comment>